<dbReference type="InterPro" id="IPR011401">
    <property type="entry name" value="Pesterase_YvnB"/>
</dbReference>
<reference evidence="2 3" key="1">
    <citation type="journal article" date="2011" name="Front. Microbiol.">
        <title>Genomic signatures of strain selection and enhancement in Bacillus atrophaeus var. globigii, a historical biowarfare simulant.</title>
        <authorList>
            <person name="Gibbons H.S."/>
            <person name="Broomall S.M."/>
            <person name="McNew L.A."/>
            <person name="Daligault H."/>
            <person name="Chapman C."/>
            <person name="Bruce D."/>
            <person name="Karavis M."/>
            <person name="Krepps M."/>
            <person name="McGregor P.A."/>
            <person name="Hong C."/>
            <person name="Park K.H."/>
            <person name="Akmal A."/>
            <person name="Feldman A."/>
            <person name="Lin J.S."/>
            <person name="Chang W.E."/>
            <person name="Higgs B.W."/>
            <person name="Demirev P."/>
            <person name="Lindquist J."/>
            <person name="Liem A."/>
            <person name="Fochler E."/>
            <person name="Read T.D."/>
            <person name="Tapia R."/>
            <person name="Johnson S."/>
            <person name="Bishop-Lilly K.A."/>
            <person name="Detter C."/>
            <person name="Han C."/>
            <person name="Sozhamannan S."/>
            <person name="Rosenzweig C.N."/>
            <person name="Skowronski E.W."/>
        </authorList>
    </citation>
    <scope>NUCLEOTIDE SEQUENCE [LARGE SCALE GENOMIC DNA]</scope>
    <source>
        <strain evidence="2 3">1942</strain>
    </source>
</reference>
<dbReference type="PANTHER" id="PTHR43143:SF5">
    <property type="entry name" value="SECRETED PROTEIN"/>
    <property type="match status" value="1"/>
</dbReference>
<proteinExistence type="predicted"/>
<evidence type="ECO:0000313" key="2">
    <source>
        <dbReference type="EMBL" id="ADP34004.1"/>
    </source>
</evidence>
<evidence type="ECO:0000313" key="3">
    <source>
        <dbReference type="Proteomes" id="UP000006867"/>
    </source>
</evidence>
<keyword evidence="3" id="KW-1185">Reference proteome</keyword>
<gene>
    <name evidence="2" type="ordered locus">BATR1942_15425</name>
</gene>
<sequence>MKYKMLILVLISLFGFVPAVSAEGFLPMKNNGPSFPILKQESVQTPHYIPLLENPPQIEVKSEMKENLLIQAQVRDPEYQAFSAFLFYKQSNELGYKMVPMDAGPGVLRQFIARIPKRSIWNSEIEYYIVLSNGKQQVETDTKKLKLEGYRADLDHIPELLITELAIDTKNAGGADGFEFIEIYNTTDRSIDFKDYNIRYRYPKEGPESDLIWKPENEHIIIPSGGSHVFWLKNQVSAELTADDFNQYYRTSLIEGKNLTVIEGTEGMANSRPRAVAISTNTGKDIAVAHYRKNVLQRLSSVLYKYPLNGTTELLNISIGEKKPAPGSVLQAQVPEQKRTTMPDKEKPVIEDLTDRKPVRPAESIELRADIHDRSLVKTAAFYYRTDETKPFKRILAEKDRNDNLYHYIVYSPELIGKDQLEYYVAAGDGTNEAKTPVKMVDIKQTSKSHGLRVNLENRDTLSGIQYLKATSDERTDRIKLWIDGKEQKTEPSMEKEAYFAFDTRKTNLYFKNAVIMGDKVLKIFDDTTHRYRTYSVPLPEPLLQKGKQQQRITIRSGSKVSPFDTAENRDDFLVKNVRLVLSDGTVLRDSRILPNKELFIGDNQRSDKSRQFHFHLPDELFTSRLLELDTAKLSEGVHLIAASDGKEELNLTVRVDNTGPAIKPNITDGQTYKGNVVLQADIYDKWSKIEEVKASLDNEDITLPYHTSSSELASGKHVLKITAVDLAGNETVTERAFTTEEEHPEQPELVESKAGKDKARVSVRVKDPTKDDMDISFYQGFQYTARDRGSMKVFTHASLTEPPKSFIPPSESLLSNREMEQISAADGKTIQTEHQNLFPYHRFEVEVDPSIDGNDVTEAVWKGSSLPGRKVTMYAWNYRMLQWQAIDSFVAKDKKQFTLKASVTAADYVRHAKMNVIVQDEIPAPKDMYTFVWMSDTQYYAESYPHIFDKQTAWIKNNQKKLNIKYVFHTGDIVDDSAQEKQWKNADRSMRVLDDSGIPYGVLAGNHDVGHKDGSYKAFGKYFGSHRFEGKLHYGESYKNNRGHYDLISSNGNDFIMLYMGWGITDEDIAWLNQVLKKYPDRTAILSFHEYLLVSGNRSPIGEKIFKNVVKPNRNVVAVLSGHYHSAMRKTDALDDDGDGKPDRLVHQMLADYQGGPEGGQGYVRIMQFDQANDQVHVSTYSPYLDDQNYYDTETYGDKDEFSIGMKLKPRTKKVETDYFELNVYTDSLLGKKEKVKSGDTAEFEWENLQPDSIYYWYTIVEDAYNGKTKSPIWKLATKKAKQRPAPDQFDFRHVSNP</sequence>
<dbReference type="InterPro" id="IPR004843">
    <property type="entry name" value="Calcineurin-like_PHP"/>
</dbReference>
<evidence type="ECO:0000259" key="1">
    <source>
        <dbReference type="PROSITE" id="PS51841"/>
    </source>
</evidence>
<protein>
    <submittedName>
        <fullName evidence="2">Exported phosphohydrolase</fullName>
    </submittedName>
</protein>
<organism evidence="2 3">
    <name type="scientific">Bacillus atrophaeus (strain 1942)</name>
    <dbReference type="NCBI Taxonomy" id="720555"/>
    <lineage>
        <taxon>Bacteria</taxon>
        <taxon>Bacillati</taxon>
        <taxon>Bacillota</taxon>
        <taxon>Bacilli</taxon>
        <taxon>Bacillales</taxon>
        <taxon>Bacillaceae</taxon>
        <taxon>Bacillus</taxon>
    </lineage>
</organism>
<dbReference type="CDD" id="cd07399">
    <property type="entry name" value="MPP_YvnB"/>
    <property type="match status" value="1"/>
</dbReference>
<dbReference type="Proteomes" id="UP000006867">
    <property type="component" value="Chromosome"/>
</dbReference>
<name>A0ABM5M1R6_BACA1</name>
<dbReference type="InterPro" id="IPR029052">
    <property type="entry name" value="Metallo-depent_PP-like"/>
</dbReference>
<dbReference type="Pfam" id="PF00149">
    <property type="entry name" value="Metallophos"/>
    <property type="match status" value="1"/>
</dbReference>
<dbReference type="PANTHER" id="PTHR43143">
    <property type="entry name" value="METALLOPHOSPHOESTERASE, CALCINEURIN SUPERFAMILY"/>
    <property type="match status" value="1"/>
</dbReference>
<dbReference type="SUPFAM" id="SSF56300">
    <property type="entry name" value="Metallo-dependent phosphatases"/>
    <property type="match status" value="1"/>
</dbReference>
<feature type="domain" description="LTD" evidence="1">
    <location>
        <begin position="148"/>
        <end position="285"/>
    </location>
</feature>
<dbReference type="Gene3D" id="3.60.21.10">
    <property type="match status" value="1"/>
</dbReference>
<dbReference type="PROSITE" id="PS51841">
    <property type="entry name" value="LTD"/>
    <property type="match status" value="1"/>
</dbReference>
<dbReference type="InterPro" id="IPR051918">
    <property type="entry name" value="STPP_CPPED1"/>
</dbReference>
<dbReference type="PIRSF" id="PIRSF036444">
    <property type="entry name" value="Pesterase_YvnB"/>
    <property type="match status" value="1"/>
</dbReference>
<dbReference type="InterPro" id="IPR001322">
    <property type="entry name" value="Lamin_tail_dom"/>
</dbReference>
<accession>A0ABM5M1R6</accession>
<dbReference type="EMBL" id="CP002207">
    <property type="protein sequence ID" value="ADP34004.1"/>
    <property type="molecule type" value="Genomic_DNA"/>
</dbReference>